<evidence type="ECO:0000313" key="1">
    <source>
        <dbReference type="EMBL" id="SCZ87458.1"/>
    </source>
</evidence>
<organism evidence="1 2">
    <name type="scientific">Microbotryum saponariae</name>
    <dbReference type="NCBI Taxonomy" id="289078"/>
    <lineage>
        <taxon>Eukaryota</taxon>
        <taxon>Fungi</taxon>
        <taxon>Dikarya</taxon>
        <taxon>Basidiomycota</taxon>
        <taxon>Pucciniomycotina</taxon>
        <taxon>Microbotryomycetes</taxon>
        <taxon>Microbotryales</taxon>
        <taxon>Microbotryaceae</taxon>
        <taxon>Microbotryum</taxon>
    </lineage>
</organism>
<protein>
    <submittedName>
        <fullName evidence="1">BZ3500_MvSof-1268-A1-R1_Chr2-2g04924 protein</fullName>
    </submittedName>
</protein>
<dbReference type="EMBL" id="FMWP01000010">
    <property type="protein sequence ID" value="SCZ87458.1"/>
    <property type="molecule type" value="Genomic_DNA"/>
</dbReference>
<gene>
    <name evidence="1" type="ORF">BZ3500_MVSOF-1268-A1-R1_CHR2-2G04924</name>
</gene>
<dbReference type="AlphaFoldDB" id="A0A2X0K893"/>
<name>A0A2X0K893_9BASI</name>
<reference evidence="2" key="1">
    <citation type="submission" date="2016-10" db="EMBL/GenBank/DDBJ databases">
        <authorList>
            <person name="Jeantristanb JTB J.-T."/>
            <person name="Ricardo R."/>
        </authorList>
    </citation>
    <scope>NUCLEOTIDE SEQUENCE [LARGE SCALE GENOMIC DNA]</scope>
</reference>
<sequence length="127" mass="14786">MPSIAENERKALRHHAGKRIDGEGDARRARWLKTIEMRSRMGGLYGTLSIEVSWQVGLWSGALLTSHRMSLENHLDPLKPPRALLPEYQRQPRTYILLPMVIRAMADERGEYTEWCSIYSLRPKREE</sequence>
<keyword evidence="2" id="KW-1185">Reference proteome</keyword>
<evidence type="ECO:0000313" key="2">
    <source>
        <dbReference type="Proteomes" id="UP000249723"/>
    </source>
</evidence>
<proteinExistence type="predicted"/>
<accession>A0A2X0K893</accession>
<dbReference type="Proteomes" id="UP000249723">
    <property type="component" value="Unassembled WGS sequence"/>
</dbReference>